<organism evidence="2 3">
    <name type="scientific">Oncorhynchus mykiss</name>
    <name type="common">Rainbow trout</name>
    <name type="synonym">Salmo gairdneri</name>
    <dbReference type="NCBI Taxonomy" id="8022"/>
    <lineage>
        <taxon>Eukaryota</taxon>
        <taxon>Metazoa</taxon>
        <taxon>Chordata</taxon>
        <taxon>Craniata</taxon>
        <taxon>Vertebrata</taxon>
        <taxon>Euteleostomi</taxon>
        <taxon>Actinopterygii</taxon>
        <taxon>Neopterygii</taxon>
        <taxon>Teleostei</taxon>
        <taxon>Protacanthopterygii</taxon>
        <taxon>Salmoniformes</taxon>
        <taxon>Salmonidae</taxon>
        <taxon>Salmoninae</taxon>
        <taxon>Oncorhynchus</taxon>
    </lineage>
</organism>
<feature type="chain" id="PRO_5001591468" description="UPAR/Ly6 domain-containing protein" evidence="1">
    <location>
        <begin position="20"/>
        <end position="127"/>
    </location>
</feature>
<dbReference type="SUPFAM" id="SSF57302">
    <property type="entry name" value="Snake toxin-like"/>
    <property type="match status" value="1"/>
</dbReference>
<dbReference type="Proteomes" id="UP000193380">
    <property type="component" value="Unassembled WGS sequence"/>
</dbReference>
<proteinExistence type="predicted"/>
<evidence type="ECO:0008006" key="4">
    <source>
        <dbReference type="Google" id="ProtNLM"/>
    </source>
</evidence>
<protein>
    <recommendedName>
        <fullName evidence="4">UPAR/Ly6 domain-containing protein</fullName>
    </recommendedName>
</protein>
<name>A0A060XUZ0_ONCMY</name>
<gene>
    <name evidence="2" type="ORF">GSONMT00025516001</name>
</gene>
<dbReference type="PaxDb" id="8022-A0A060XUZ0"/>
<reference evidence="2" key="2">
    <citation type="submission" date="2014-03" db="EMBL/GenBank/DDBJ databases">
        <authorList>
            <person name="Genoscope - CEA"/>
        </authorList>
    </citation>
    <scope>NUCLEOTIDE SEQUENCE</scope>
</reference>
<sequence length="127" mass="14251">MKVFAFGLLLLVAVIYGEALQGHKCVRATPGSGDCVGTVETCPPELDACAKVTYPSPYENTFHKSCFKMMECLKLGVTEGLSHLLQLEQLQLIRPMASTHLLYHWYVCGRSPVQIAMKYIQYCKMIF</sequence>
<accession>A0A060XUZ0</accession>
<dbReference type="EMBL" id="FR906152">
    <property type="protein sequence ID" value="CDQ83316.1"/>
    <property type="molecule type" value="Genomic_DNA"/>
</dbReference>
<evidence type="ECO:0000256" key="1">
    <source>
        <dbReference type="SAM" id="SignalP"/>
    </source>
</evidence>
<feature type="signal peptide" evidence="1">
    <location>
        <begin position="1"/>
        <end position="19"/>
    </location>
</feature>
<dbReference type="InterPro" id="IPR045860">
    <property type="entry name" value="Snake_toxin-like_sf"/>
</dbReference>
<evidence type="ECO:0000313" key="2">
    <source>
        <dbReference type="EMBL" id="CDQ83316.1"/>
    </source>
</evidence>
<reference evidence="2" key="1">
    <citation type="journal article" date="2014" name="Nat. Commun.">
        <title>The rainbow trout genome provides novel insights into evolution after whole-genome duplication in vertebrates.</title>
        <authorList>
            <person name="Berthelot C."/>
            <person name="Brunet F."/>
            <person name="Chalopin D."/>
            <person name="Juanchich A."/>
            <person name="Bernard M."/>
            <person name="Noel B."/>
            <person name="Bento P."/>
            <person name="Da Silva C."/>
            <person name="Labadie K."/>
            <person name="Alberti A."/>
            <person name="Aury J.M."/>
            <person name="Louis A."/>
            <person name="Dehais P."/>
            <person name="Bardou P."/>
            <person name="Montfort J."/>
            <person name="Klopp C."/>
            <person name="Cabau C."/>
            <person name="Gaspin C."/>
            <person name="Thorgaard G.H."/>
            <person name="Boussaha M."/>
            <person name="Quillet E."/>
            <person name="Guyomard R."/>
            <person name="Galiana D."/>
            <person name="Bobe J."/>
            <person name="Volff J.N."/>
            <person name="Genet C."/>
            <person name="Wincker P."/>
            <person name="Jaillon O."/>
            <person name="Roest Crollius H."/>
            <person name="Guiguen Y."/>
        </authorList>
    </citation>
    <scope>NUCLEOTIDE SEQUENCE [LARGE SCALE GENOMIC DNA]</scope>
</reference>
<evidence type="ECO:0000313" key="3">
    <source>
        <dbReference type="Proteomes" id="UP000193380"/>
    </source>
</evidence>
<dbReference type="AlphaFoldDB" id="A0A060XUZ0"/>
<keyword evidence="1" id="KW-0732">Signal</keyword>